<dbReference type="InterPro" id="IPR009057">
    <property type="entry name" value="Homeodomain-like_sf"/>
</dbReference>
<dbReference type="GO" id="GO:0042162">
    <property type="term" value="F:telomeric DNA binding"/>
    <property type="evidence" value="ECO:0007669"/>
    <property type="project" value="UniProtKB-ARBA"/>
</dbReference>
<dbReference type="EMBL" id="BKCP01004960">
    <property type="protein sequence ID" value="GER34917.1"/>
    <property type="molecule type" value="Genomic_DNA"/>
</dbReference>
<comment type="subcellular location">
    <subcellularLocation>
        <location evidence="1">Nucleus</location>
    </subcellularLocation>
</comment>
<dbReference type="SUPFAM" id="SSF54236">
    <property type="entry name" value="Ubiquitin-like"/>
    <property type="match status" value="1"/>
</dbReference>
<dbReference type="InterPro" id="IPR057625">
    <property type="entry name" value="TPR1-6-like_ubiquitin"/>
</dbReference>
<dbReference type="AlphaFoldDB" id="A0A5A7PRM5"/>
<dbReference type="CDD" id="cd11660">
    <property type="entry name" value="SANT_TRF"/>
    <property type="match status" value="1"/>
</dbReference>
<feature type="region of interest" description="Disordered" evidence="4">
    <location>
        <begin position="487"/>
        <end position="514"/>
    </location>
</feature>
<keyword evidence="2" id="KW-0238">DNA-binding</keyword>
<comment type="caution">
    <text evidence="8">The sequence shown here is derived from an EMBL/GenBank/DDBJ whole genome shotgun (WGS) entry which is preliminary data.</text>
</comment>
<name>A0A5A7PRM5_STRAF</name>
<keyword evidence="9" id="KW-1185">Reference proteome</keyword>
<evidence type="ECO:0000256" key="4">
    <source>
        <dbReference type="SAM" id="MobiDB-lite"/>
    </source>
</evidence>
<dbReference type="Gene3D" id="1.10.246.220">
    <property type="match status" value="1"/>
</dbReference>
<dbReference type="Proteomes" id="UP000325081">
    <property type="component" value="Unassembled WGS sequence"/>
</dbReference>
<feature type="domain" description="Myb-like" evidence="6">
    <location>
        <begin position="571"/>
        <end position="626"/>
    </location>
</feature>
<dbReference type="InterPro" id="IPR029071">
    <property type="entry name" value="Ubiquitin-like_domsf"/>
</dbReference>
<dbReference type="InterPro" id="IPR001005">
    <property type="entry name" value="SANT/Myb"/>
</dbReference>
<sequence>MVSRKRLDYGFRGYRAPVIPRAPRSIRRRVPLKDSCEDSKLCAFELLAAVAGKLLQESESSISSNVAGGKDKRVISGNGNEKGQLVDDKTLISDSFGHGSCAESAFVPEVSIQEQNLLPNFKEKLQSEFNSVIECTSEPVSSDALEKVDSSVKFEECEFKKNDTRVEGSACFGDSFNSKVESRPKMNLGDEKCQIGGLLIASDVKKLNKECVNSNMIINSDSSVQLPVYREPVADACLKHSADVKLGVRDDDENSYRCKKLSTKVRPFKPRPRTEHRRIRKMMTSKYRKVVPRRKAYDLYNTSEGMKSYYQYRKRIYTREGCQQAPIKKRKLFDNRFSVSYDQDTSSNSISNLPEKGNRTACGTVKVNSKGKDPQVKFSIKSFKVPELYIDLPETASVGSLKRTVMEAVTAILGSGIRVGVLLQGKKIRDDNRTLQQAGISLNNDLGTLGFTLEPCFTHVSSSNVAVKQPSPVLTCEEIPESPPTLFTDSAISNASVDPPTARVGPTSDDDDVDNKELILSSSDSPVDELMDGVAATAPDPNKNALVELSPINVGPLAVVPVSKPKRSELSQRRTRRPFSVAEVEALVGEVEKLGTGRWRDVKIGAFENADHRTYVDLKDKWKTLVHTASISPHQRRGEPVPQELLDRVLVAHSYWSQHQSKQHGKHHPAVEPSKTEDLCGEIIGA</sequence>
<evidence type="ECO:0000256" key="2">
    <source>
        <dbReference type="ARBA" id="ARBA00023125"/>
    </source>
</evidence>
<dbReference type="PROSITE" id="PS50090">
    <property type="entry name" value="MYB_LIKE"/>
    <property type="match status" value="1"/>
</dbReference>
<dbReference type="OrthoDB" id="2020981at2759"/>
<gene>
    <name evidence="8" type="ORF">STAS_11171</name>
</gene>
<protein>
    <submittedName>
        <fullName evidence="8">Telomere repeat-binding protein 1</fullName>
    </submittedName>
</protein>
<evidence type="ECO:0000259" key="5">
    <source>
        <dbReference type="PROSITE" id="PS50053"/>
    </source>
</evidence>
<dbReference type="InterPro" id="IPR000626">
    <property type="entry name" value="Ubiquitin-like_dom"/>
</dbReference>
<feature type="domain" description="Ubiquitin-like" evidence="5">
    <location>
        <begin position="376"/>
        <end position="441"/>
    </location>
</feature>
<accession>A0A5A7PRM5</accession>
<evidence type="ECO:0000256" key="3">
    <source>
        <dbReference type="ARBA" id="ARBA00023242"/>
    </source>
</evidence>
<dbReference type="InterPro" id="IPR031105">
    <property type="entry name" value="TRP_plant"/>
</dbReference>
<dbReference type="PANTHER" id="PTHR21717:SF78">
    <property type="entry name" value="TELOMERE REPEAT-BINDING PROTEIN 4-LIKE"/>
    <property type="match status" value="1"/>
</dbReference>
<dbReference type="PROSITE" id="PS50053">
    <property type="entry name" value="UBIQUITIN_2"/>
    <property type="match status" value="1"/>
</dbReference>
<dbReference type="Pfam" id="PF23603">
    <property type="entry name" value="Ubiquitin_TPR1"/>
    <property type="match status" value="1"/>
</dbReference>
<evidence type="ECO:0000259" key="7">
    <source>
        <dbReference type="PROSITE" id="PS51294"/>
    </source>
</evidence>
<dbReference type="PROSITE" id="PS51294">
    <property type="entry name" value="HTH_MYB"/>
    <property type="match status" value="1"/>
</dbReference>
<keyword evidence="3" id="KW-0539">Nucleus</keyword>
<dbReference type="GO" id="GO:0005634">
    <property type="term" value="C:nucleus"/>
    <property type="evidence" value="ECO:0007669"/>
    <property type="project" value="UniProtKB-SubCell"/>
</dbReference>
<dbReference type="SUPFAM" id="SSF46689">
    <property type="entry name" value="Homeodomain-like"/>
    <property type="match status" value="1"/>
</dbReference>
<evidence type="ECO:0000259" key="6">
    <source>
        <dbReference type="PROSITE" id="PS50090"/>
    </source>
</evidence>
<evidence type="ECO:0000313" key="8">
    <source>
        <dbReference type="EMBL" id="GER34917.1"/>
    </source>
</evidence>
<dbReference type="InterPro" id="IPR017930">
    <property type="entry name" value="Myb_dom"/>
</dbReference>
<proteinExistence type="predicted"/>
<evidence type="ECO:0000256" key="1">
    <source>
        <dbReference type="ARBA" id="ARBA00004123"/>
    </source>
</evidence>
<evidence type="ECO:0000313" key="9">
    <source>
        <dbReference type="Proteomes" id="UP000325081"/>
    </source>
</evidence>
<feature type="domain" description="HTH myb-type" evidence="7">
    <location>
        <begin position="571"/>
        <end position="630"/>
    </location>
</feature>
<dbReference type="PANTHER" id="PTHR21717">
    <property type="entry name" value="TELOMERIC REPEAT BINDING PROTEIN"/>
    <property type="match status" value="1"/>
</dbReference>
<organism evidence="8 9">
    <name type="scientific">Striga asiatica</name>
    <name type="common">Asiatic witchweed</name>
    <name type="synonym">Buchnera asiatica</name>
    <dbReference type="NCBI Taxonomy" id="4170"/>
    <lineage>
        <taxon>Eukaryota</taxon>
        <taxon>Viridiplantae</taxon>
        <taxon>Streptophyta</taxon>
        <taxon>Embryophyta</taxon>
        <taxon>Tracheophyta</taxon>
        <taxon>Spermatophyta</taxon>
        <taxon>Magnoliopsida</taxon>
        <taxon>eudicotyledons</taxon>
        <taxon>Gunneridae</taxon>
        <taxon>Pentapetalae</taxon>
        <taxon>asterids</taxon>
        <taxon>lamiids</taxon>
        <taxon>Lamiales</taxon>
        <taxon>Orobanchaceae</taxon>
        <taxon>Buchnereae</taxon>
        <taxon>Striga</taxon>
    </lineage>
</organism>
<feature type="compositionally biased region" description="Polar residues" evidence="4">
    <location>
        <begin position="487"/>
        <end position="496"/>
    </location>
</feature>
<reference evidence="9" key="1">
    <citation type="journal article" date="2019" name="Curr. Biol.">
        <title>Genome Sequence of Striga asiatica Provides Insight into the Evolution of Plant Parasitism.</title>
        <authorList>
            <person name="Yoshida S."/>
            <person name="Kim S."/>
            <person name="Wafula E.K."/>
            <person name="Tanskanen J."/>
            <person name="Kim Y.M."/>
            <person name="Honaas L."/>
            <person name="Yang Z."/>
            <person name="Spallek T."/>
            <person name="Conn C.E."/>
            <person name="Ichihashi Y."/>
            <person name="Cheong K."/>
            <person name="Cui S."/>
            <person name="Der J.P."/>
            <person name="Gundlach H."/>
            <person name="Jiao Y."/>
            <person name="Hori C."/>
            <person name="Ishida J.K."/>
            <person name="Kasahara H."/>
            <person name="Kiba T."/>
            <person name="Kim M.S."/>
            <person name="Koo N."/>
            <person name="Laohavisit A."/>
            <person name="Lee Y.H."/>
            <person name="Lumba S."/>
            <person name="McCourt P."/>
            <person name="Mortimer J.C."/>
            <person name="Mutuku J.M."/>
            <person name="Nomura T."/>
            <person name="Sasaki-Sekimoto Y."/>
            <person name="Seto Y."/>
            <person name="Wang Y."/>
            <person name="Wakatake T."/>
            <person name="Sakakibara H."/>
            <person name="Demura T."/>
            <person name="Yamaguchi S."/>
            <person name="Yoneyama K."/>
            <person name="Manabe R.I."/>
            <person name="Nelson D.C."/>
            <person name="Schulman A.H."/>
            <person name="Timko M.P."/>
            <person name="dePamphilis C.W."/>
            <person name="Choi D."/>
            <person name="Shirasu K."/>
        </authorList>
    </citation>
    <scope>NUCLEOTIDE SEQUENCE [LARGE SCALE GENOMIC DNA]</scope>
    <source>
        <strain evidence="9">cv. UVA1</strain>
    </source>
</reference>
<dbReference type="SMART" id="SM00717">
    <property type="entry name" value="SANT"/>
    <property type="match status" value="1"/>
</dbReference>